<dbReference type="Proteomes" id="UP000521872">
    <property type="component" value="Unassembled WGS sequence"/>
</dbReference>
<keyword evidence="3" id="KW-1185">Reference proteome</keyword>
<sequence length="540" mass="61893">MVCANCNDWRALALAQLSYTSTCTPKSCDFCKEMSIIENQIRDSVAALQSLLEKHQRKKEQINHVHSPIIQLPPEITSTIFLVLTPQDIWSDFPRHNERLSIFQPLQIGAVCTAWRQLAWATPQLWTHPFFDVRIIEKHHRHPLALEWLSRAQLVPVTLCITYGDSYYRSNPGANPFLEAIAATSSQWKTVSAHMPLNLMQYMFHHVRRWDNIHSFLLCPTEGRYADKNKPLFAEAIPSPRSITISLNAFTLDKVNINWCRVEEARMDPLSEEECIGFLRAHAVLESCEFVITNRSSNSTGTPISSVSQHRLRFLTFNKFSVTGSHLLSRLTLPNLVHISLKNKFYDGPFDSIKDGLLTFFRQSRPSKLQKLELVGFDLNLHGLKLLLELVPALSHLHLRIPRDWGDDNIENELQKDPFFCYLAATMQGPGLFVPRLKILELTPNIHRGDIQWNSVAAIVAFLYHPDSHSPPDRRPLKTFRFNVEYLQYEASPTTATRRKLYELTQAGAEIVIDDEVVVVSTTDLEEEEKRNRLGYMSVA</sequence>
<dbReference type="AlphaFoldDB" id="A0A8H4QZY3"/>
<accession>A0A8H4QZY3</accession>
<proteinExistence type="predicted"/>
<dbReference type="Pfam" id="PF12937">
    <property type="entry name" value="F-box-like"/>
    <property type="match status" value="1"/>
</dbReference>
<name>A0A8H4QZY3_9AGAR</name>
<comment type="caution">
    <text evidence="2">The sequence shown here is derived from an EMBL/GenBank/DDBJ whole genome shotgun (WGS) entry which is preliminary data.</text>
</comment>
<reference evidence="2 3" key="1">
    <citation type="submission" date="2019-12" db="EMBL/GenBank/DDBJ databases">
        <authorList>
            <person name="Floudas D."/>
            <person name="Bentzer J."/>
            <person name="Ahren D."/>
            <person name="Johansson T."/>
            <person name="Persson P."/>
            <person name="Tunlid A."/>
        </authorList>
    </citation>
    <scope>NUCLEOTIDE SEQUENCE [LARGE SCALE GENOMIC DNA]</scope>
    <source>
        <strain evidence="2 3">CBS 102.39</strain>
    </source>
</reference>
<dbReference type="InterPro" id="IPR001810">
    <property type="entry name" value="F-box_dom"/>
</dbReference>
<feature type="domain" description="F-box" evidence="1">
    <location>
        <begin position="71"/>
        <end position="131"/>
    </location>
</feature>
<evidence type="ECO:0000313" key="2">
    <source>
        <dbReference type="EMBL" id="KAF4620765.1"/>
    </source>
</evidence>
<gene>
    <name evidence="2" type="ORF">D9613_000026</name>
</gene>
<protein>
    <recommendedName>
        <fullName evidence="1">F-box domain-containing protein</fullName>
    </recommendedName>
</protein>
<evidence type="ECO:0000313" key="3">
    <source>
        <dbReference type="Proteomes" id="UP000521872"/>
    </source>
</evidence>
<dbReference type="EMBL" id="JAACJL010000015">
    <property type="protein sequence ID" value="KAF4620765.1"/>
    <property type="molecule type" value="Genomic_DNA"/>
</dbReference>
<organism evidence="2 3">
    <name type="scientific">Agrocybe pediades</name>
    <dbReference type="NCBI Taxonomy" id="84607"/>
    <lineage>
        <taxon>Eukaryota</taxon>
        <taxon>Fungi</taxon>
        <taxon>Dikarya</taxon>
        <taxon>Basidiomycota</taxon>
        <taxon>Agaricomycotina</taxon>
        <taxon>Agaricomycetes</taxon>
        <taxon>Agaricomycetidae</taxon>
        <taxon>Agaricales</taxon>
        <taxon>Agaricineae</taxon>
        <taxon>Strophariaceae</taxon>
        <taxon>Agrocybe</taxon>
    </lineage>
</organism>
<evidence type="ECO:0000259" key="1">
    <source>
        <dbReference type="Pfam" id="PF12937"/>
    </source>
</evidence>